<dbReference type="AlphaFoldDB" id="A0A0F8XB51"/>
<name>A0A0F8XB51_9ZZZZ</name>
<evidence type="ECO:0000313" key="1">
    <source>
        <dbReference type="EMBL" id="KKK66038.1"/>
    </source>
</evidence>
<comment type="caution">
    <text evidence="1">The sequence shown here is derived from an EMBL/GenBank/DDBJ whole genome shotgun (WGS) entry which is preliminary data.</text>
</comment>
<dbReference type="EMBL" id="LAZR01060272">
    <property type="protein sequence ID" value="KKK66038.1"/>
    <property type="molecule type" value="Genomic_DNA"/>
</dbReference>
<reference evidence="1" key="1">
    <citation type="journal article" date="2015" name="Nature">
        <title>Complex archaea that bridge the gap between prokaryotes and eukaryotes.</title>
        <authorList>
            <person name="Spang A."/>
            <person name="Saw J.H."/>
            <person name="Jorgensen S.L."/>
            <person name="Zaremba-Niedzwiedzka K."/>
            <person name="Martijn J."/>
            <person name="Lind A.E."/>
            <person name="van Eijk R."/>
            <person name="Schleper C."/>
            <person name="Guy L."/>
            <person name="Ettema T.J."/>
        </authorList>
    </citation>
    <scope>NUCLEOTIDE SEQUENCE</scope>
</reference>
<sequence length="129" mass="14525">MACIIYFGIVPGVDIYIHLGSIHDSEKEIPDMKIIGSGECDNFILSAGRQEVLRILGYKYPSSNGAPQLQIGMDIPVSPIYKYLHELWLLEGTLHSIKKRIEGDVFTAITLPPELVTIRKKLSEQWVDK</sequence>
<protein>
    <submittedName>
        <fullName evidence="1">Uncharacterized protein</fullName>
    </submittedName>
</protein>
<accession>A0A0F8XB51</accession>
<proteinExistence type="predicted"/>
<gene>
    <name evidence="1" type="ORF">LCGC14_2968110</name>
</gene>
<organism evidence="1">
    <name type="scientific">marine sediment metagenome</name>
    <dbReference type="NCBI Taxonomy" id="412755"/>
    <lineage>
        <taxon>unclassified sequences</taxon>
        <taxon>metagenomes</taxon>
        <taxon>ecological metagenomes</taxon>
    </lineage>
</organism>